<dbReference type="AlphaFoldDB" id="A0A967F2Q8"/>
<dbReference type="CDD" id="cd04333">
    <property type="entry name" value="ProX_deacylase"/>
    <property type="match status" value="1"/>
</dbReference>
<evidence type="ECO:0000313" key="2">
    <source>
        <dbReference type="EMBL" id="NIA71927.1"/>
    </source>
</evidence>
<dbReference type="Gene3D" id="3.90.960.10">
    <property type="entry name" value="YbaK/aminoacyl-tRNA synthetase-associated domain"/>
    <property type="match status" value="1"/>
</dbReference>
<keyword evidence="3" id="KW-1185">Reference proteome</keyword>
<proteinExistence type="predicted"/>
<organism evidence="2 3">
    <name type="scientific">Pelagibius litoralis</name>
    <dbReference type="NCBI Taxonomy" id="374515"/>
    <lineage>
        <taxon>Bacteria</taxon>
        <taxon>Pseudomonadati</taxon>
        <taxon>Pseudomonadota</taxon>
        <taxon>Alphaproteobacteria</taxon>
        <taxon>Rhodospirillales</taxon>
        <taxon>Rhodovibrionaceae</taxon>
        <taxon>Pelagibius</taxon>
    </lineage>
</organism>
<comment type="caution">
    <text evidence="2">The sequence shown here is derived from an EMBL/GenBank/DDBJ whole genome shotgun (WGS) entry which is preliminary data.</text>
</comment>
<dbReference type="SUPFAM" id="SSF55826">
    <property type="entry name" value="YbaK/ProRS associated domain"/>
    <property type="match status" value="1"/>
</dbReference>
<accession>A0A967F2Q8</accession>
<evidence type="ECO:0000259" key="1">
    <source>
        <dbReference type="Pfam" id="PF04073"/>
    </source>
</evidence>
<sequence>MADEPLKASARRVQQAIEAAGFDFQVCEFPASTRSAEDAAVAIGCTVAQIAKSLIFRARESGAPVLVLASGANRVDEAALGALLGEPVGRAKPDFVREATGFAIGGVAPVGHTRPPTTFIDRDLMDLAEIWAAAGTPNAVFCLTPAQLCSITGGRVADIRQA</sequence>
<dbReference type="EMBL" id="JAAQPH010000028">
    <property type="protein sequence ID" value="NIA71927.1"/>
    <property type="molecule type" value="Genomic_DNA"/>
</dbReference>
<dbReference type="RefSeq" id="WP_167230345.1">
    <property type="nucleotide sequence ID" value="NZ_JAAQPH010000028.1"/>
</dbReference>
<dbReference type="InterPro" id="IPR036754">
    <property type="entry name" value="YbaK/aa-tRNA-synt-asso_dom_sf"/>
</dbReference>
<protein>
    <submittedName>
        <fullName evidence="2">YbaK/EbsC family protein</fullName>
    </submittedName>
</protein>
<dbReference type="PANTHER" id="PTHR30411">
    <property type="entry name" value="CYTOPLASMIC PROTEIN"/>
    <property type="match status" value="1"/>
</dbReference>
<evidence type="ECO:0000313" key="3">
    <source>
        <dbReference type="Proteomes" id="UP000761264"/>
    </source>
</evidence>
<dbReference type="Proteomes" id="UP000761264">
    <property type="component" value="Unassembled WGS sequence"/>
</dbReference>
<dbReference type="GO" id="GO:0002161">
    <property type="term" value="F:aminoacyl-tRNA deacylase activity"/>
    <property type="evidence" value="ECO:0007669"/>
    <property type="project" value="InterPro"/>
</dbReference>
<name>A0A967F2Q8_9PROT</name>
<dbReference type="PANTHER" id="PTHR30411:SF1">
    <property type="entry name" value="CYTOPLASMIC PROTEIN"/>
    <property type="match status" value="1"/>
</dbReference>
<feature type="domain" description="YbaK/aminoacyl-tRNA synthetase-associated" evidence="1">
    <location>
        <begin position="32"/>
        <end position="148"/>
    </location>
</feature>
<dbReference type="InterPro" id="IPR007214">
    <property type="entry name" value="YbaK/aa-tRNA-synth-assoc-dom"/>
</dbReference>
<gene>
    <name evidence="2" type="ORF">HBA54_25335</name>
</gene>
<reference evidence="2" key="1">
    <citation type="submission" date="2020-03" db="EMBL/GenBank/DDBJ databases">
        <title>Genome of Pelagibius litoralis DSM 21314T.</title>
        <authorList>
            <person name="Wang G."/>
        </authorList>
    </citation>
    <scope>NUCLEOTIDE SEQUENCE</scope>
    <source>
        <strain evidence="2">DSM 21314</strain>
    </source>
</reference>
<dbReference type="Pfam" id="PF04073">
    <property type="entry name" value="tRNA_edit"/>
    <property type="match status" value="1"/>
</dbReference>